<evidence type="ECO:0000256" key="2">
    <source>
        <dbReference type="ARBA" id="ARBA00022448"/>
    </source>
</evidence>
<keyword evidence="5 6" id="KW-0472">Membrane</keyword>
<evidence type="ECO:0000256" key="3">
    <source>
        <dbReference type="ARBA" id="ARBA00022692"/>
    </source>
</evidence>
<feature type="transmembrane region" description="Helical" evidence="6">
    <location>
        <begin position="53"/>
        <end position="78"/>
    </location>
</feature>
<dbReference type="AlphaFoldDB" id="A0A645EVF7"/>
<protein>
    <submittedName>
        <fullName evidence="8">Amino-acid permease RocC</fullName>
    </submittedName>
</protein>
<reference evidence="8" key="1">
    <citation type="submission" date="2019-08" db="EMBL/GenBank/DDBJ databases">
        <authorList>
            <person name="Kucharzyk K."/>
            <person name="Murdoch R.W."/>
            <person name="Higgins S."/>
            <person name="Loffler F."/>
        </authorList>
    </citation>
    <scope>NUCLEOTIDE SEQUENCE</scope>
</reference>
<dbReference type="PANTHER" id="PTHR43495">
    <property type="entry name" value="GABA PERMEASE"/>
    <property type="match status" value="1"/>
</dbReference>
<feature type="transmembrane region" description="Helical" evidence="6">
    <location>
        <begin position="134"/>
        <end position="153"/>
    </location>
</feature>
<evidence type="ECO:0000256" key="6">
    <source>
        <dbReference type="SAM" id="Phobius"/>
    </source>
</evidence>
<feature type="transmembrane region" description="Helical" evidence="6">
    <location>
        <begin position="90"/>
        <end position="114"/>
    </location>
</feature>
<feature type="domain" description="Amino acid permease/ SLC12A" evidence="7">
    <location>
        <begin position="3"/>
        <end position="300"/>
    </location>
</feature>
<dbReference type="EMBL" id="VSSQ01051125">
    <property type="protein sequence ID" value="MPN05212.1"/>
    <property type="molecule type" value="Genomic_DNA"/>
</dbReference>
<sequence length="305" mass="32681">MSKAEVALAATKISAIIIFVVIGGLVVLGFPIGGATANLNEFSTAISAPLQGMTGLLGSMLIVLYAYTGTGIIGLAATETHYAEKIVPSATRIVTVSVVGLYSLAVFLIIALLPTESLQPDTSPFVSILYIFKIPYAGSVLNFILLTAALSSLNSQVYSASRMLFSMAKTNQAPKIVGSQNAKGVPVAAVWMSGTVLLSTALLSYLLPEKLYLYTICASGVLALVNWLSVSATHYFFRKKILAEAPEKLKYKAPFYPYLSWICFLSVLMALLSAPLYPDQLPGLYSGGILLLIISIVYFFIPRKK</sequence>
<dbReference type="GO" id="GO:0055085">
    <property type="term" value="P:transmembrane transport"/>
    <property type="evidence" value="ECO:0007669"/>
    <property type="project" value="InterPro"/>
</dbReference>
<name>A0A645EVF7_9ZZZZ</name>
<dbReference type="InterPro" id="IPR004841">
    <property type="entry name" value="AA-permease/SLC12A_dom"/>
</dbReference>
<evidence type="ECO:0000313" key="8">
    <source>
        <dbReference type="EMBL" id="MPN05212.1"/>
    </source>
</evidence>
<evidence type="ECO:0000256" key="4">
    <source>
        <dbReference type="ARBA" id="ARBA00022989"/>
    </source>
</evidence>
<dbReference type="GO" id="GO:0016020">
    <property type="term" value="C:membrane"/>
    <property type="evidence" value="ECO:0007669"/>
    <property type="project" value="UniProtKB-SubCell"/>
</dbReference>
<feature type="transmembrane region" description="Helical" evidence="6">
    <location>
        <begin position="258"/>
        <end position="277"/>
    </location>
</feature>
<feature type="transmembrane region" description="Helical" evidence="6">
    <location>
        <begin position="283"/>
        <end position="301"/>
    </location>
</feature>
<comment type="subcellular location">
    <subcellularLocation>
        <location evidence="1">Membrane</location>
        <topology evidence="1">Multi-pass membrane protein</topology>
    </subcellularLocation>
</comment>
<keyword evidence="2" id="KW-0813">Transport</keyword>
<accession>A0A645EVF7</accession>
<feature type="transmembrane region" description="Helical" evidence="6">
    <location>
        <begin position="185"/>
        <end position="206"/>
    </location>
</feature>
<organism evidence="8">
    <name type="scientific">bioreactor metagenome</name>
    <dbReference type="NCBI Taxonomy" id="1076179"/>
    <lineage>
        <taxon>unclassified sequences</taxon>
        <taxon>metagenomes</taxon>
        <taxon>ecological metagenomes</taxon>
    </lineage>
</organism>
<keyword evidence="3 6" id="KW-0812">Transmembrane</keyword>
<comment type="caution">
    <text evidence="8">The sequence shown here is derived from an EMBL/GenBank/DDBJ whole genome shotgun (WGS) entry which is preliminary data.</text>
</comment>
<evidence type="ECO:0000256" key="1">
    <source>
        <dbReference type="ARBA" id="ARBA00004141"/>
    </source>
</evidence>
<feature type="transmembrane region" description="Helical" evidence="6">
    <location>
        <begin position="12"/>
        <end position="33"/>
    </location>
</feature>
<dbReference type="Pfam" id="PF00324">
    <property type="entry name" value="AA_permease"/>
    <property type="match status" value="1"/>
</dbReference>
<evidence type="ECO:0000259" key="7">
    <source>
        <dbReference type="Pfam" id="PF00324"/>
    </source>
</evidence>
<dbReference type="PANTHER" id="PTHR43495:SF5">
    <property type="entry name" value="GAMMA-AMINOBUTYRIC ACID PERMEASE"/>
    <property type="match status" value="1"/>
</dbReference>
<proteinExistence type="predicted"/>
<dbReference type="Gene3D" id="1.20.1740.10">
    <property type="entry name" value="Amino acid/polyamine transporter I"/>
    <property type="match status" value="1"/>
</dbReference>
<evidence type="ECO:0000256" key="5">
    <source>
        <dbReference type="ARBA" id="ARBA00023136"/>
    </source>
</evidence>
<feature type="transmembrane region" description="Helical" evidence="6">
    <location>
        <begin position="212"/>
        <end position="237"/>
    </location>
</feature>
<gene>
    <name evidence="8" type="primary">rocC_5</name>
    <name evidence="8" type="ORF">SDC9_152462</name>
</gene>
<keyword evidence="4 6" id="KW-1133">Transmembrane helix</keyword>